<organism evidence="4 5">
    <name type="scientific">Lactobacillus hamsteri DSM 5661 = JCM 6256</name>
    <dbReference type="NCBI Taxonomy" id="1423754"/>
    <lineage>
        <taxon>Bacteria</taxon>
        <taxon>Bacillati</taxon>
        <taxon>Bacillota</taxon>
        <taxon>Bacilli</taxon>
        <taxon>Lactobacillales</taxon>
        <taxon>Lactobacillaceae</taxon>
        <taxon>Lactobacillus</taxon>
    </lineage>
</organism>
<dbReference type="CDD" id="cd04301">
    <property type="entry name" value="NAT_SF"/>
    <property type="match status" value="1"/>
</dbReference>
<proteinExistence type="predicted"/>
<reference evidence="4 5" key="1">
    <citation type="journal article" date="2015" name="Genome Announc.">
        <title>Expanding the biotechnology potential of lactobacilli through comparative genomics of 213 strains and associated genera.</title>
        <authorList>
            <person name="Sun Z."/>
            <person name="Harris H.M."/>
            <person name="McCann A."/>
            <person name="Guo C."/>
            <person name="Argimon S."/>
            <person name="Zhang W."/>
            <person name="Yang X."/>
            <person name="Jeffery I.B."/>
            <person name="Cooney J.C."/>
            <person name="Kagawa T.F."/>
            <person name="Liu W."/>
            <person name="Song Y."/>
            <person name="Salvetti E."/>
            <person name="Wrobel A."/>
            <person name="Rasinkangas P."/>
            <person name="Parkhill J."/>
            <person name="Rea M.C."/>
            <person name="O'Sullivan O."/>
            <person name="Ritari J."/>
            <person name="Douillard F.P."/>
            <person name="Paul Ross R."/>
            <person name="Yang R."/>
            <person name="Briner A.E."/>
            <person name="Felis G.E."/>
            <person name="de Vos W.M."/>
            <person name="Barrangou R."/>
            <person name="Klaenhammer T.R."/>
            <person name="Caufield P.W."/>
            <person name="Cui Y."/>
            <person name="Zhang H."/>
            <person name="O'Toole P.W."/>
        </authorList>
    </citation>
    <scope>NUCLEOTIDE SEQUENCE [LARGE SCALE GENOMIC DNA]</scope>
    <source>
        <strain evidence="4 5">DSM 5661</strain>
    </source>
</reference>
<feature type="domain" description="N-acetyltransferase" evidence="3">
    <location>
        <begin position="1"/>
        <end position="188"/>
    </location>
</feature>
<dbReference type="InterPro" id="IPR050680">
    <property type="entry name" value="YpeA/RimI_acetyltransf"/>
</dbReference>
<dbReference type="PANTHER" id="PTHR43420">
    <property type="entry name" value="ACETYLTRANSFERASE"/>
    <property type="match status" value="1"/>
</dbReference>
<evidence type="ECO:0000256" key="2">
    <source>
        <dbReference type="ARBA" id="ARBA00023315"/>
    </source>
</evidence>
<dbReference type="GO" id="GO:0016747">
    <property type="term" value="F:acyltransferase activity, transferring groups other than amino-acyl groups"/>
    <property type="evidence" value="ECO:0007669"/>
    <property type="project" value="InterPro"/>
</dbReference>
<dbReference type="Pfam" id="PF00583">
    <property type="entry name" value="Acetyltransf_1"/>
    <property type="match status" value="1"/>
</dbReference>
<keyword evidence="2" id="KW-0012">Acyltransferase</keyword>
<dbReference type="SUPFAM" id="SSF55729">
    <property type="entry name" value="Acyl-CoA N-acyltransferases (Nat)"/>
    <property type="match status" value="1"/>
</dbReference>
<sequence>MIRKARKSDFPFVYPILKQIFDEMQMKSIERLPEAQFYDLMRQGFISEYYRYSYRRIWVNVDENDVPNGMIDMYSYYDQKIIDFVLRQKYAKVGLPVSTIIFDDQEAWPNEWYIDALAVASNHWGEGIASKLLDIAPHIAKDKGYKVISLNVDKENPRAQRLYVHKGFKTTKTMTIGDRSYDHMIKSV</sequence>
<dbReference type="STRING" id="1423754.FC39_GL000832"/>
<dbReference type="PATRIC" id="fig|1423754.3.peg.854"/>
<evidence type="ECO:0000313" key="5">
    <source>
        <dbReference type="Proteomes" id="UP000051223"/>
    </source>
</evidence>
<dbReference type="InterPro" id="IPR000182">
    <property type="entry name" value="GNAT_dom"/>
</dbReference>
<evidence type="ECO:0000256" key="1">
    <source>
        <dbReference type="ARBA" id="ARBA00022679"/>
    </source>
</evidence>
<dbReference type="OrthoDB" id="5319888at2"/>
<dbReference type="RefSeq" id="WP_025080938.1">
    <property type="nucleotide sequence ID" value="NZ_AZGI01000026.1"/>
</dbReference>
<dbReference type="AlphaFoldDB" id="A0A0R1YD14"/>
<name>A0A0R1YD14_9LACO</name>
<accession>A0A0R1YD14</accession>
<dbReference type="EMBL" id="AZGI01000026">
    <property type="protein sequence ID" value="KRM40218.1"/>
    <property type="molecule type" value="Genomic_DNA"/>
</dbReference>
<comment type="caution">
    <text evidence="4">The sequence shown here is derived from an EMBL/GenBank/DDBJ whole genome shotgun (WGS) entry which is preliminary data.</text>
</comment>
<evidence type="ECO:0000259" key="3">
    <source>
        <dbReference type="PROSITE" id="PS51186"/>
    </source>
</evidence>
<dbReference type="Proteomes" id="UP000051223">
    <property type="component" value="Unassembled WGS sequence"/>
</dbReference>
<dbReference type="Gene3D" id="3.40.630.30">
    <property type="match status" value="1"/>
</dbReference>
<gene>
    <name evidence="4" type="ORF">FC39_GL000832</name>
</gene>
<evidence type="ECO:0000313" key="4">
    <source>
        <dbReference type="EMBL" id="KRM40218.1"/>
    </source>
</evidence>
<keyword evidence="1 4" id="KW-0808">Transferase</keyword>
<dbReference type="eggNOG" id="COG0456">
    <property type="taxonomic scope" value="Bacteria"/>
</dbReference>
<dbReference type="PROSITE" id="PS51186">
    <property type="entry name" value="GNAT"/>
    <property type="match status" value="1"/>
</dbReference>
<dbReference type="InterPro" id="IPR016181">
    <property type="entry name" value="Acyl_CoA_acyltransferase"/>
</dbReference>
<keyword evidence="5" id="KW-1185">Reference proteome</keyword>
<protein>
    <submittedName>
        <fullName evidence="4">Histone acetyltransferase</fullName>
    </submittedName>
</protein>